<evidence type="ECO:0000256" key="16">
    <source>
        <dbReference type="ARBA" id="ARBA00023717"/>
    </source>
</evidence>
<evidence type="ECO:0000259" key="21">
    <source>
        <dbReference type="Pfam" id="PF02737"/>
    </source>
</evidence>
<dbReference type="GO" id="GO:0006635">
    <property type="term" value="P:fatty acid beta-oxidation"/>
    <property type="evidence" value="ECO:0007669"/>
    <property type="project" value="UniProtKB-UniPathway"/>
</dbReference>
<dbReference type="UniPathway" id="UPA00659"/>
<evidence type="ECO:0000256" key="17">
    <source>
        <dbReference type="ARBA" id="ARBA00049556"/>
    </source>
</evidence>
<dbReference type="Gene3D" id="3.90.226.10">
    <property type="entry name" value="2-enoyl-CoA Hydratase, Chain A, domain 1"/>
    <property type="match status" value="1"/>
</dbReference>
<name>A0A173LJI4_9ACTN</name>
<comment type="function">
    <text evidence="1">Could possibly oxidize fatty acids using specific components.</text>
</comment>
<evidence type="ECO:0000256" key="15">
    <source>
        <dbReference type="ARBA" id="ARBA00023709"/>
    </source>
</evidence>
<feature type="domain" description="3-hydroxyacyl-CoA dehydrogenase NAD binding" evidence="21">
    <location>
        <begin position="326"/>
        <end position="504"/>
    </location>
</feature>
<gene>
    <name evidence="22" type="ORF">BJL86_0817</name>
</gene>
<evidence type="ECO:0000256" key="2">
    <source>
        <dbReference type="ARBA" id="ARBA00005005"/>
    </source>
</evidence>
<dbReference type="InterPro" id="IPR050136">
    <property type="entry name" value="FA_oxidation_alpha_subunit"/>
</dbReference>
<dbReference type="PROSITE" id="PS00166">
    <property type="entry name" value="ENOYL_COA_HYDRATASE"/>
    <property type="match status" value="1"/>
</dbReference>
<dbReference type="EMBL" id="CP015961">
    <property type="protein sequence ID" value="ANI91611.1"/>
    <property type="molecule type" value="Genomic_DNA"/>
</dbReference>
<dbReference type="KEGG" id="dtm:BJL86_0817"/>
<comment type="catalytic activity">
    <reaction evidence="17">
        <text>a (3S)-3-hydroxyacyl-CoA + NAD(+) = a 3-oxoacyl-CoA + NADH + H(+)</text>
        <dbReference type="Rhea" id="RHEA:22432"/>
        <dbReference type="ChEBI" id="CHEBI:15378"/>
        <dbReference type="ChEBI" id="CHEBI:57318"/>
        <dbReference type="ChEBI" id="CHEBI:57540"/>
        <dbReference type="ChEBI" id="CHEBI:57945"/>
        <dbReference type="ChEBI" id="CHEBI:90726"/>
        <dbReference type="EC" id="1.1.1.35"/>
    </reaction>
</comment>
<dbReference type="InterPro" id="IPR029045">
    <property type="entry name" value="ClpP/crotonase-like_dom_sf"/>
</dbReference>
<dbReference type="FunFam" id="3.90.226.10:FF:000047">
    <property type="entry name" value="Probable 3-hydroxyacyl-CoA dehydrogenase"/>
    <property type="match status" value="1"/>
</dbReference>
<evidence type="ECO:0000256" key="10">
    <source>
        <dbReference type="ARBA" id="ARBA00023002"/>
    </source>
</evidence>
<dbReference type="InterPro" id="IPR036291">
    <property type="entry name" value="NAD(P)-bd_dom_sf"/>
</dbReference>
<evidence type="ECO:0000256" key="3">
    <source>
        <dbReference type="ARBA" id="ARBA00005086"/>
    </source>
</evidence>
<comment type="similarity">
    <text evidence="5">In the N-terminal section; belongs to the enoyl-CoA hydratase/isomerase family.</text>
</comment>
<keyword evidence="8" id="KW-0276">Fatty acid metabolism</keyword>
<evidence type="ECO:0000256" key="14">
    <source>
        <dbReference type="ARBA" id="ARBA00023268"/>
    </source>
</evidence>
<dbReference type="Pfam" id="PF00378">
    <property type="entry name" value="ECH_1"/>
    <property type="match status" value="1"/>
</dbReference>
<dbReference type="GO" id="GO:0004300">
    <property type="term" value="F:enoyl-CoA hydratase activity"/>
    <property type="evidence" value="ECO:0007669"/>
    <property type="project" value="UniProtKB-EC"/>
</dbReference>
<evidence type="ECO:0000313" key="23">
    <source>
        <dbReference type="Proteomes" id="UP000186104"/>
    </source>
</evidence>
<dbReference type="InterPro" id="IPR006108">
    <property type="entry name" value="3HC_DH_C"/>
</dbReference>
<organism evidence="22 23">
    <name type="scientific">Dietzia timorensis</name>
    <dbReference type="NCBI Taxonomy" id="499555"/>
    <lineage>
        <taxon>Bacteria</taxon>
        <taxon>Bacillati</taxon>
        <taxon>Actinomycetota</taxon>
        <taxon>Actinomycetes</taxon>
        <taxon>Mycobacteriales</taxon>
        <taxon>Dietziaceae</taxon>
        <taxon>Dietzia</taxon>
    </lineage>
</organism>
<dbReference type="Gene3D" id="1.10.1040.50">
    <property type="match status" value="1"/>
</dbReference>
<dbReference type="FunFam" id="3.40.50.720:FF:000009">
    <property type="entry name" value="Fatty oxidation complex, alpha subunit"/>
    <property type="match status" value="1"/>
</dbReference>
<feature type="domain" description="3-hydroxyacyl-CoA dehydrogenase C-terminal" evidence="20">
    <location>
        <begin position="507"/>
        <end position="607"/>
    </location>
</feature>
<reference evidence="22 23" key="1">
    <citation type="submission" date="2016-06" db="EMBL/GenBank/DDBJ databases">
        <title>Complete genome sequence of a saline-alkali tolerant type strain Dietzia timorensis ID05-A0528T.</title>
        <authorList>
            <person name="Wu X."/>
        </authorList>
    </citation>
    <scope>NUCLEOTIDE SEQUENCE [LARGE SCALE GENOMIC DNA]</scope>
    <source>
        <strain evidence="22 23">ID05-A0528</strain>
    </source>
</reference>
<dbReference type="Pfam" id="PF02737">
    <property type="entry name" value="3HCDH_N"/>
    <property type="match status" value="1"/>
</dbReference>
<evidence type="ECO:0000256" key="19">
    <source>
        <dbReference type="SAM" id="MobiDB-lite"/>
    </source>
</evidence>
<evidence type="ECO:0000259" key="20">
    <source>
        <dbReference type="Pfam" id="PF00725"/>
    </source>
</evidence>
<comment type="pathway">
    <text evidence="2">Lipid metabolism; fatty acid beta-oxidation.</text>
</comment>
<dbReference type="Pfam" id="PF00725">
    <property type="entry name" value="3HCDH"/>
    <property type="match status" value="1"/>
</dbReference>
<dbReference type="InterPro" id="IPR001753">
    <property type="entry name" value="Enoyl-CoA_hydra/iso"/>
</dbReference>
<evidence type="ECO:0000256" key="13">
    <source>
        <dbReference type="ARBA" id="ARBA00023239"/>
    </source>
</evidence>
<dbReference type="PANTHER" id="PTHR43612">
    <property type="entry name" value="TRIFUNCTIONAL ENZYME SUBUNIT ALPHA"/>
    <property type="match status" value="1"/>
</dbReference>
<evidence type="ECO:0000256" key="11">
    <source>
        <dbReference type="ARBA" id="ARBA00023027"/>
    </source>
</evidence>
<dbReference type="AlphaFoldDB" id="A0A173LJI4"/>
<dbReference type="PANTHER" id="PTHR43612:SF3">
    <property type="entry name" value="TRIFUNCTIONAL ENZYME SUBUNIT ALPHA, MITOCHONDRIAL"/>
    <property type="match status" value="1"/>
</dbReference>
<evidence type="ECO:0000256" key="12">
    <source>
        <dbReference type="ARBA" id="ARBA00023098"/>
    </source>
</evidence>
<keyword evidence="10" id="KW-0560">Oxidoreductase</keyword>
<evidence type="ECO:0000256" key="4">
    <source>
        <dbReference type="ARBA" id="ARBA00007005"/>
    </source>
</evidence>
<evidence type="ECO:0000256" key="8">
    <source>
        <dbReference type="ARBA" id="ARBA00022832"/>
    </source>
</evidence>
<sequence>MSTNIFGWEQDSDGIVVLTIDDPDHGANTMNDAFRSSLDETLDRLEKEVDQITGVVLTSGKKSFFGGGNLNNIMAIGPDEAEKIMEQTSYMKGQLRRLETFGKPVVAALNGAAMGGGFELALACHYRVLANVPGAKVGLPEVTLGLLPAGGGIVRLVRMFGIQKSIAEFLTSGRSFSPDKALDKGLVDEVVDEVDGLVPAAKKWLATNPSAEKPWDKKGFKIPGGTVDDRPVSSILPSVPANLRKKLGGQPNPAPLAIMAAAVEGSQVDFEAASLIESRYFASLATGPVSKNMIQAFFFDMQHLSSGGARPKAADGSDIPKTQFTKVGVLGAGMMGAGIAYVCAKAGIDVVLKDVSTEGAEKGKGYAEKLEAKALERGRTSPEKSEKLLARITPTADPEDLAGCDVVVEAVFESPDLKKKVFAEIEDVVDPDALLGSNTSTLPITDLATGVKKQENFIGIHFFSPVDKMALVEIIKGEKTTPETLAKAIDLTLAIRKTPIVVNDSRGFYTSRVIGTFVNEAIGMLDEGIDPATIEQAGRRAGYPAAPLQLSDELNLNLMVKIRQSSREAAEAEGIEYKPTSSDRVVLKMVEEIGRTGRAGGAGFYDYVDGKRTGLWSGLREAFSTKGEDSPPMQDLVDRMLFAEALETQKCFDEGVIVDDADANVGSIIGIGYPAWTGGTRQYVKNYAGVGGTGVAGFVARAEELAGKYGERFAPPASLTERAAGEGNADGSTTP</sequence>
<dbReference type="InterPro" id="IPR006176">
    <property type="entry name" value="3-OHacyl-CoA_DH_NAD-bd"/>
</dbReference>
<protein>
    <recommendedName>
        <fullName evidence="7">enoyl-CoA hydratase</fullName>
        <ecNumber evidence="7">4.2.1.17</ecNumber>
    </recommendedName>
</protein>
<keyword evidence="12" id="KW-0443">Lipid metabolism</keyword>
<comment type="catalytic activity">
    <reaction evidence="16">
        <text>a 4-saturated-(3S)-3-hydroxyacyl-CoA = a (3E)-enoyl-CoA + H2O</text>
        <dbReference type="Rhea" id="RHEA:20724"/>
        <dbReference type="ChEBI" id="CHEBI:15377"/>
        <dbReference type="ChEBI" id="CHEBI:58521"/>
        <dbReference type="ChEBI" id="CHEBI:137480"/>
        <dbReference type="EC" id="4.2.1.17"/>
    </reaction>
</comment>
<evidence type="ECO:0000256" key="7">
    <source>
        <dbReference type="ARBA" id="ARBA00012076"/>
    </source>
</evidence>
<comment type="catalytic activity">
    <reaction evidence="15">
        <text>a (3S)-3-hydroxyacyl-CoA = a (2E)-enoyl-CoA + H2O</text>
        <dbReference type="Rhea" id="RHEA:16105"/>
        <dbReference type="ChEBI" id="CHEBI:15377"/>
        <dbReference type="ChEBI" id="CHEBI:57318"/>
        <dbReference type="ChEBI" id="CHEBI:58856"/>
        <dbReference type="EC" id="4.2.1.17"/>
    </reaction>
</comment>
<keyword evidence="23" id="KW-1185">Reference proteome</keyword>
<dbReference type="InterPro" id="IPR018376">
    <property type="entry name" value="Enoyl-CoA_hyd/isom_CS"/>
</dbReference>
<dbReference type="FunFam" id="1.10.1040.50:FF:000005">
    <property type="entry name" value="Probable 3-hydroxyacyl-CoA dehydrogenase"/>
    <property type="match status" value="1"/>
</dbReference>
<evidence type="ECO:0000313" key="22">
    <source>
        <dbReference type="EMBL" id="ANI91611.1"/>
    </source>
</evidence>
<evidence type="ECO:0000256" key="18">
    <source>
        <dbReference type="RuleBase" id="RU003707"/>
    </source>
</evidence>
<evidence type="ECO:0000256" key="9">
    <source>
        <dbReference type="ARBA" id="ARBA00022963"/>
    </source>
</evidence>
<dbReference type="Proteomes" id="UP000186104">
    <property type="component" value="Chromosome"/>
</dbReference>
<dbReference type="GO" id="GO:0070403">
    <property type="term" value="F:NAD+ binding"/>
    <property type="evidence" value="ECO:0007669"/>
    <property type="project" value="InterPro"/>
</dbReference>
<feature type="region of interest" description="Disordered" evidence="19">
    <location>
        <begin position="716"/>
        <end position="735"/>
    </location>
</feature>
<comment type="pathway">
    <text evidence="3">Lipid metabolism; butanoate metabolism.</text>
</comment>
<dbReference type="STRING" id="499555.BJL86_0817"/>
<dbReference type="SUPFAM" id="SSF48179">
    <property type="entry name" value="6-phosphogluconate dehydrogenase C-terminal domain-like"/>
    <property type="match status" value="2"/>
</dbReference>
<dbReference type="OrthoDB" id="9771883at2"/>
<evidence type="ECO:0000256" key="1">
    <source>
        <dbReference type="ARBA" id="ARBA00002994"/>
    </source>
</evidence>
<dbReference type="EC" id="4.2.1.17" evidence="7"/>
<comment type="similarity">
    <text evidence="18">Belongs to the enoyl-CoA hydratase/isomerase family.</text>
</comment>
<comment type="similarity">
    <text evidence="6">Belongs to the 3-hydroxyacyl-CoA dehydrogenase family.</text>
</comment>
<keyword evidence="9" id="KW-0442">Lipid degradation</keyword>
<dbReference type="SUPFAM" id="SSF52096">
    <property type="entry name" value="ClpP/crotonase"/>
    <property type="match status" value="1"/>
</dbReference>
<dbReference type="GO" id="GO:0016509">
    <property type="term" value="F:long-chain (3S)-3-hydroxyacyl-CoA dehydrogenase (NAD+) activity"/>
    <property type="evidence" value="ECO:0007669"/>
    <property type="project" value="TreeGrafter"/>
</dbReference>
<dbReference type="Gene3D" id="3.40.50.720">
    <property type="entry name" value="NAD(P)-binding Rossmann-like Domain"/>
    <property type="match status" value="1"/>
</dbReference>
<keyword evidence="11" id="KW-0520">NAD</keyword>
<dbReference type="SUPFAM" id="SSF51735">
    <property type="entry name" value="NAD(P)-binding Rossmann-fold domains"/>
    <property type="match status" value="1"/>
</dbReference>
<keyword evidence="13" id="KW-0456">Lyase</keyword>
<keyword evidence="14" id="KW-0511">Multifunctional enzyme</keyword>
<dbReference type="CDD" id="cd06558">
    <property type="entry name" value="crotonase-like"/>
    <property type="match status" value="1"/>
</dbReference>
<evidence type="ECO:0000256" key="5">
    <source>
        <dbReference type="ARBA" id="ARBA00008750"/>
    </source>
</evidence>
<accession>A0A173LJI4</accession>
<evidence type="ECO:0000256" key="6">
    <source>
        <dbReference type="ARBA" id="ARBA00009463"/>
    </source>
</evidence>
<dbReference type="RefSeq" id="WP_067472273.1">
    <property type="nucleotide sequence ID" value="NZ_CP015961.1"/>
</dbReference>
<comment type="similarity">
    <text evidence="4">In the central section; belongs to the 3-hydroxyacyl-CoA dehydrogenase family.</text>
</comment>
<dbReference type="InterPro" id="IPR008927">
    <property type="entry name" value="6-PGluconate_DH-like_C_sf"/>
</dbReference>
<proteinExistence type="inferred from homology"/>